<evidence type="ECO:0000256" key="3">
    <source>
        <dbReference type="ARBA" id="ARBA00019242"/>
    </source>
</evidence>
<keyword evidence="9" id="KW-0812">Transmembrane</keyword>
<dbReference type="GO" id="GO:0005811">
    <property type="term" value="C:lipid droplet"/>
    <property type="evidence" value="ECO:0007669"/>
    <property type="project" value="UniProtKB-SubCell"/>
</dbReference>
<dbReference type="PANTHER" id="PTHR13390:SF0">
    <property type="entry name" value="LIPID DROPLET-ASSOCIATED HYDROLASE"/>
    <property type="match status" value="1"/>
</dbReference>
<keyword evidence="9" id="KW-0472">Membrane</keyword>
<feature type="domain" description="Phospholipid/glycerol acyltransferase" evidence="10">
    <location>
        <begin position="377"/>
        <end position="501"/>
    </location>
</feature>
<feature type="transmembrane region" description="Helical" evidence="9">
    <location>
        <begin position="162"/>
        <end position="184"/>
    </location>
</feature>
<evidence type="ECO:0000313" key="12">
    <source>
        <dbReference type="Proteomes" id="UP001607303"/>
    </source>
</evidence>
<gene>
    <name evidence="11" type="ORF">V1477_018846</name>
</gene>
<dbReference type="InterPro" id="IPR029058">
    <property type="entry name" value="AB_hydrolase_fold"/>
</dbReference>
<proteinExistence type="inferred from homology"/>
<organism evidence="11 12">
    <name type="scientific">Vespula maculifrons</name>
    <name type="common">Eastern yellow jacket</name>
    <name type="synonym">Wasp</name>
    <dbReference type="NCBI Taxonomy" id="7453"/>
    <lineage>
        <taxon>Eukaryota</taxon>
        <taxon>Metazoa</taxon>
        <taxon>Ecdysozoa</taxon>
        <taxon>Arthropoda</taxon>
        <taxon>Hexapoda</taxon>
        <taxon>Insecta</taxon>
        <taxon>Pterygota</taxon>
        <taxon>Neoptera</taxon>
        <taxon>Endopterygota</taxon>
        <taxon>Hymenoptera</taxon>
        <taxon>Apocrita</taxon>
        <taxon>Aculeata</taxon>
        <taxon>Vespoidea</taxon>
        <taxon>Vespidae</taxon>
        <taxon>Vespinae</taxon>
        <taxon>Vespula</taxon>
    </lineage>
</organism>
<evidence type="ECO:0000256" key="7">
    <source>
        <dbReference type="ARBA" id="ARBA00039150"/>
    </source>
</evidence>
<comment type="similarity">
    <text evidence="2">Belongs to the AB hydrolase superfamily. LDAH family.</text>
</comment>
<comment type="caution">
    <text evidence="11">The sequence shown here is derived from an EMBL/GenBank/DDBJ whole genome shotgun (WGS) entry which is preliminary data.</text>
</comment>
<name>A0ABD2AZ45_VESMC</name>
<evidence type="ECO:0000256" key="5">
    <source>
        <dbReference type="ARBA" id="ARBA00022801"/>
    </source>
</evidence>
<dbReference type="EC" id="3.1.1.13" evidence="7"/>
<dbReference type="Pfam" id="PF10230">
    <property type="entry name" value="LIDHydrolase"/>
    <property type="match status" value="1"/>
</dbReference>
<protein>
    <recommendedName>
        <fullName evidence="3">Lipid droplet-associated hydrolase</fullName>
        <ecNumber evidence="7">3.1.1.13</ecNumber>
    </recommendedName>
    <alternativeName>
        <fullName evidence="6">Lipid droplet-associated serine hydrolase</fullName>
    </alternativeName>
</protein>
<dbReference type="AlphaFoldDB" id="A0ABD2AZ45"/>
<evidence type="ECO:0000256" key="9">
    <source>
        <dbReference type="SAM" id="Phobius"/>
    </source>
</evidence>
<keyword evidence="9" id="KW-1133">Transmembrane helix</keyword>
<dbReference type="CDD" id="cd07987">
    <property type="entry name" value="LPLAT_MGAT-like"/>
    <property type="match status" value="1"/>
</dbReference>
<keyword evidence="5 11" id="KW-0378">Hydrolase</keyword>
<comment type="subcellular location">
    <subcellularLocation>
        <location evidence="1">Lipid droplet</location>
    </subcellularLocation>
</comment>
<feature type="transmembrane region" description="Helical" evidence="9">
    <location>
        <begin position="307"/>
        <end position="339"/>
    </location>
</feature>
<dbReference type="InterPro" id="IPR019363">
    <property type="entry name" value="LDAH"/>
</dbReference>
<dbReference type="Proteomes" id="UP001607303">
    <property type="component" value="Unassembled WGS sequence"/>
</dbReference>
<dbReference type="GO" id="GO:0004771">
    <property type="term" value="F:sterol ester esterase activity"/>
    <property type="evidence" value="ECO:0007669"/>
    <property type="project" value="UniProtKB-EC"/>
</dbReference>
<comment type="catalytic activity">
    <reaction evidence="8">
        <text>a cholesterol ester + H2O = cholesterol + a fatty acid + H(+)</text>
        <dbReference type="Rhea" id="RHEA:36403"/>
        <dbReference type="ChEBI" id="CHEBI:15377"/>
        <dbReference type="ChEBI" id="CHEBI:15378"/>
        <dbReference type="ChEBI" id="CHEBI:16113"/>
        <dbReference type="ChEBI" id="CHEBI:17002"/>
        <dbReference type="ChEBI" id="CHEBI:28868"/>
        <dbReference type="EC" id="3.1.1.13"/>
    </reaction>
    <physiologicalReaction direction="left-to-right" evidence="8">
        <dbReference type="Rhea" id="RHEA:36404"/>
    </physiologicalReaction>
</comment>
<sequence>MQKTFLLLNNVQTQVIIEGQWVEESFQDDKKNVVIVIPGNPGVPQFYEGFIKSLSNRLPFGTPICVIGHAGHVEPSKDLKINVPSDKEWHKYYGLSAQVEHKIQFIKNYIPNDAKIYLIGHSIGSWFILNLLKDEDISKKVEKCYLLFPTIENMADTPNGQFLTRIVFNIASLLIFLTWIFTLFPHFLQIFLIRVFGIFYGIPAKSINAVNLLLQPRILKRVFRLADEEMKEVKELDHNIIDEHARKLWLYYGAKDQWTPVSYYNNMKTKHDNVEAYLCKFNFPHSFVLNHDKDVGEMIVKYIDMDFTLWLLMPLLITFLLPLIIVLLLYLTALILYVYRLHRVRIQSAYGTDWKIAAQSVAAAIWDAHGWIWHGYEVVGLENIPKNEAAMLIFYHGTIPVDVYYFLAKVVLYNSKLIYTVADRFLFKIPGWSIISDVMRVIPGTVQTCSSILKEENLLAILPGGVYEAQFGDSYYKLLWKKRVGFAKVALDAKVNIIPIFTRNIREAFRTVAWGRRILLRIYAATKFPVVPIYGGFPVKMITYVGKPIPYDKSLTPEELQKKVATAVETLIEEHQQIPGSITRALLERFFSPEKKTY</sequence>
<evidence type="ECO:0000259" key="10">
    <source>
        <dbReference type="Pfam" id="PF01553"/>
    </source>
</evidence>
<keyword evidence="12" id="KW-1185">Reference proteome</keyword>
<feature type="transmembrane region" description="Helical" evidence="9">
    <location>
        <begin position="190"/>
        <end position="214"/>
    </location>
</feature>
<dbReference type="PANTHER" id="PTHR13390">
    <property type="entry name" value="LIPASE"/>
    <property type="match status" value="1"/>
</dbReference>
<evidence type="ECO:0000256" key="8">
    <source>
        <dbReference type="ARBA" id="ARBA00049527"/>
    </source>
</evidence>
<evidence type="ECO:0000256" key="6">
    <source>
        <dbReference type="ARBA" id="ARBA00031924"/>
    </source>
</evidence>
<dbReference type="Pfam" id="PF01553">
    <property type="entry name" value="Acyltransferase"/>
    <property type="match status" value="1"/>
</dbReference>
<dbReference type="EMBL" id="JAYRBN010000112">
    <property type="protein sequence ID" value="KAL2724985.1"/>
    <property type="molecule type" value="Genomic_DNA"/>
</dbReference>
<keyword evidence="4" id="KW-0551">Lipid droplet</keyword>
<evidence type="ECO:0000313" key="11">
    <source>
        <dbReference type="EMBL" id="KAL2724985.1"/>
    </source>
</evidence>
<dbReference type="SUPFAM" id="SSF53474">
    <property type="entry name" value="alpha/beta-Hydrolases"/>
    <property type="match status" value="1"/>
</dbReference>
<accession>A0ABD2AZ45</accession>
<dbReference type="InterPro" id="IPR002123">
    <property type="entry name" value="Plipid/glycerol_acylTrfase"/>
</dbReference>
<evidence type="ECO:0000256" key="1">
    <source>
        <dbReference type="ARBA" id="ARBA00004502"/>
    </source>
</evidence>
<evidence type="ECO:0000256" key="2">
    <source>
        <dbReference type="ARBA" id="ARBA00008300"/>
    </source>
</evidence>
<dbReference type="Gene3D" id="3.40.50.1820">
    <property type="entry name" value="alpha/beta hydrolase"/>
    <property type="match status" value="1"/>
</dbReference>
<reference evidence="11 12" key="1">
    <citation type="journal article" date="2024" name="Ann. Entomol. Soc. Am.">
        <title>Genomic analyses of the southern and eastern yellowjacket wasps (Hymenoptera: Vespidae) reveal evolutionary signatures of social life.</title>
        <authorList>
            <person name="Catto M.A."/>
            <person name="Caine P.B."/>
            <person name="Orr S.E."/>
            <person name="Hunt B.G."/>
            <person name="Goodisman M.A.D."/>
        </authorList>
    </citation>
    <scope>NUCLEOTIDE SEQUENCE [LARGE SCALE GENOMIC DNA]</scope>
    <source>
        <strain evidence="11">232</strain>
        <tissue evidence="11">Head and thorax</tissue>
    </source>
</reference>
<evidence type="ECO:0000256" key="4">
    <source>
        <dbReference type="ARBA" id="ARBA00022677"/>
    </source>
</evidence>